<evidence type="ECO:0000313" key="4">
    <source>
        <dbReference type="EMBL" id="OWU78073.1"/>
    </source>
</evidence>
<organism evidence="4 5">
    <name type="scientific">Marinibacterium profundimaris</name>
    <dbReference type="NCBI Taxonomy" id="1679460"/>
    <lineage>
        <taxon>Bacteria</taxon>
        <taxon>Pseudomonadati</taxon>
        <taxon>Pseudomonadota</taxon>
        <taxon>Alphaproteobacteria</taxon>
        <taxon>Rhodobacterales</taxon>
        <taxon>Paracoccaceae</taxon>
        <taxon>Marinibacterium</taxon>
    </lineage>
</organism>
<keyword evidence="1" id="KW-0560">Oxidoreductase</keyword>
<keyword evidence="2 4" id="KW-0503">Monooxygenase</keyword>
<dbReference type="InterPro" id="IPR050493">
    <property type="entry name" value="FAD-dep_Monooxygenase_BioMet"/>
</dbReference>
<protein>
    <submittedName>
        <fullName evidence="4">Monooxygenase</fullName>
    </submittedName>
</protein>
<dbReference type="GO" id="GO:0071949">
    <property type="term" value="F:FAD binding"/>
    <property type="evidence" value="ECO:0007669"/>
    <property type="project" value="InterPro"/>
</dbReference>
<sequence length="377" mass="40505">MVVGAGIGGLAAALCFRQRGVPVRVVERAPAITEVGAGLQISPNGGAVLRALGLGPALEAASLRAEAVVLSDYRRPGDVLRLDLRRRPDQYFALMHRADLIGLLEAAARAAGIPIALGREVTEVRPGARPEVVFADGSIQRAALVVGADGLHSPTRAALNGADSPFFTGQVAWRAVVPLQAPLPREARVVMAPGRHLVFYPLRDGRQANLVAIRERSAWTEEGWHHADDPETLRATFADVRGPARPLLDAVTQVGLWGLFRHPVAAAWHGAGVAILGDAAHPTLPFLAQGANLALEDAWVLADSWDGTEASLSRYQARRRDRAQKVISAANRNAWKYHVRFGPARAIGHTGLRMLGALAPEKMLQQFDWIYGCDVTQ</sequence>
<dbReference type="EMBL" id="AQQR01000001">
    <property type="protein sequence ID" value="OWU78073.1"/>
    <property type="molecule type" value="Genomic_DNA"/>
</dbReference>
<dbReference type="SUPFAM" id="SSF51905">
    <property type="entry name" value="FAD/NAD(P)-binding domain"/>
    <property type="match status" value="1"/>
</dbReference>
<dbReference type="InterPro" id="IPR002938">
    <property type="entry name" value="FAD-bd"/>
</dbReference>
<keyword evidence="5" id="KW-1185">Reference proteome</keyword>
<dbReference type="GO" id="GO:0004497">
    <property type="term" value="F:monooxygenase activity"/>
    <property type="evidence" value="ECO:0007669"/>
    <property type="project" value="UniProtKB-KW"/>
</dbReference>
<feature type="domain" description="FAD-binding" evidence="3">
    <location>
        <begin position="2"/>
        <end position="329"/>
    </location>
</feature>
<evidence type="ECO:0000313" key="5">
    <source>
        <dbReference type="Proteomes" id="UP000215377"/>
    </source>
</evidence>
<dbReference type="PANTHER" id="PTHR13789:SF309">
    <property type="entry name" value="PUTATIVE (AFU_ORTHOLOGUE AFUA_6G14510)-RELATED"/>
    <property type="match status" value="1"/>
</dbReference>
<evidence type="ECO:0000256" key="2">
    <source>
        <dbReference type="ARBA" id="ARBA00023033"/>
    </source>
</evidence>
<reference evidence="4 5" key="1">
    <citation type="submission" date="2013-04" db="EMBL/GenBank/DDBJ databases">
        <title>Oceanicola sp. 22II1-22F33 Genome Sequencing.</title>
        <authorList>
            <person name="Lai Q."/>
            <person name="Li G."/>
            <person name="Shao Z."/>
        </authorList>
    </citation>
    <scope>NUCLEOTIDE SEQUENCE [LARGE SCALE GENOMIC DNA]</scope>
    <source>
        <strain evidence="4 5">22II1-22F33</strain>
    </source>
</reference>
<evidence type="ECO:0000256" key="1">
    <source>
        <dbReference type="ARBA" id="ARBA00023002"/>
    </source>
</evidence>
<dbReference type="InterPro" id="IPR036188">
    <property type="entry name" value="FAD/NAD-bd_sf"/>
</dbReference>
<dbReference type="Proteomes" id="UP000215377">
    <property type="component" value="Unassembled WGS sequence"/>
</dbReference>
<name>A0A225NTB3_9RHOB</name>
<evidence type="ECO:0000259" key="3">
    <source>
        <dbReference type="Pfam" id="PF01494"/>
    </source>
</evidence>
<comment type="caution">
    <text evidence="4">The sequence shown here is derived from an EMBL/GenBank/DDBJ whole genome shotgun (WGS) entry which is preliminary data.</text>
</comment>
<dbReference type="PANTHER" id="PTHR13789">
    <property type="entry name" value="MONOOXYGENASE"/>
    <property type="match status" value="1"/>
</dbReference>
<dbReference type="Gene3D" id="3.50.50.60">
    <property type="entry name" value="FAD/NAD(P)-binding domain"/>
    <property type="match status" value="1"/>
</dbReference>
<dbReference type="AlphaFoldDB" id="A0A225NTB3"/>
<gene>
    <name evidence="4" type="ORF">ATO3_03960</name>
</gene>
<proteinExistence type="predicted"/>
<dbReference type="SUPFAM" id="SSF54373">
    <property type="entry name" value="FAD-linked reductases, C-terminal domain"/>
    <property type="match status" value="1"/>
</dbReference>
<accession>A0A225NTB3</accession>
<dbReference type="PRINTS" id="PR00420">
    <property type="entry name" value="RNGMNOXGNASE"/>
</dbReference>
<dbReference type="Pfam" id="PF01494">
    <property type="entry name" value="FAD_binding_3"/>
    <property type="match status" value="1"/>
</dbReference>